<proteinExistence type="predicted"/>
<protein>
    <submittedName>
        <fullName evidence="3">Uncharacterized protein</fullName>
    </submittedName>
</protein>
<feature type="compositionally biased region" description="Acidic residues" evidence="2">
    <location>
        <begin position="248"/>
        <end position="266"/>
    </location>
</feature>
<feature type="compositionally biased region" description="Polar residues" evidence="2">
    <location>
        <begin position="218"/>
        <end position="229"/>
    </location>
</feature>
<dbReference type="EMBL" id="JALLPJ020000929">
    <property type="protein sequence ID" value="KAL3779548.1"/>
    <property type="molecule type" value="Genomic_DNA"/>
</dbReference>
<evidence type="ECO:0000256" key="1">
    <source>
        <dbReference type="SAM" id="Coils"/>
    </source>
</evidence>
<name>A0ABD3NV15_9STRA</name>
<comment type="caution">
    <text evidence="3">The sequence shown here is derived from an EMBL/GenBank/DDBJ whole genome shotgun (WGS) entry which is preliminary data.</text>
</comment>
<sequence length="391" mass="43546">MPVADELAALRALGTVKTTSATISSKAPSQTFTTPQQQELLRKQKVKQEKKAREQAAENLRKHNAGGINDLWYKKLRELKARKRAGYVAWKKQNGTGEVEGEEDGQEEDMGLEVGMLPEHLVKALKAKYETENAEEALSKALKEEEEGRGSILSEVMADLEEENDKEESEEADVAEEVDDEKKPDEAVDETAEVASTDNVQDIDESEEKIEDSKDSLELQSEQPTASDETNTETEPMAEEGEPKPADEEPTEEAPADDKPTEEEPVEQVRSKIEKLSIEDAQSFEEKKESDGASYDAKESEAAETTAELESTGISEQPAEATIDETHQTNLRLFYNVHTNQFFTDTQNTSEDVIDLSGADQRAKLENEQNAQLKEQLVVLQDQIKDLLAGW</sequence>
<evidence type="ECO:0000313" key="4">
    <source>
        <dbReference type="Proteomes" id="UP001530400"/>
    </source>
</evidence>
<evidence type="ECO:0000256" key="2">
    <source>
        <dbReference type="SAM" id="MobiDB-lite"/>
    </source>
</evidence>
<feature type="compositionally biased region" description="Basic and acidic residues" evidence="2">
    <location>
        <begin position="40"/>
        <end position="53"/>
    </location>
</feature>
<reference evidence="3 4" key="1">
    <citation type="submission" date="2024-10" db="EMBL/GenBank/DDBJ databases">
        <title>Updated reference genomes for cyclostephanoid diatoms.</title>
        <authorList>
            <person name="Roberts W.R."/>
            <person name="Alverson A.J."/>
        </authorList>
    </citation>
    <scope>NUCLEOTIDE SEQUENCE [LARGE SCALE GENOMIC DNA]</scope>
    <source>
        <strain evidence="3 4">AJA010-31</strain>
    </source>
</reference>
<keyword evidence="4" id="KW-1185">Reference proteome</keyword>
<organism evidence="3 4">
    <name type="scientific">Cyclotella atomus</name>
    <dbReference type="NCBI Taxonomy" id="382360"/>
    <lineage>
        <taxon>Eukaryota</taxon>
        <taxon>Sar</taxon>
        <taxon>Stramenopiles</taxon>
        <taxon>Ochrophyta</taxon>
        <taxon>Bacillariophyta</taxon>
        <taxon>Coscinodiscophyceae</taxon>
        <taxon>Thalassiosirophycidae</taxon>
        <taxon>Stephanodiscales</taxon>
        <taxon>Stephanodiscaceae</taxon>
        <taxon>Cyclotella</taxon>
    </lineage>
</organism>
<feature type="region of interest" description="Disordered" evidence="2">
    <location>
        <begin position="19"/>
        <end position="53"/>
    </location>
</feature>
<accession>A0ABD3NV15</accession>
<dbReference type="Proteomes" id="UP001530400">
    <property type="component" value="Unassembled WGS sequence"/>
</dbReference>
<feature type="compositionally biased region" description="Polar residues" evidence="2">
    <location>
        <begin position="19"/>
        <end position="39"/>
    </location>
</feature>
<evidence type="ECO:0000313" key="3">
    <source>
        <dbReference type="EMBL" id="KAL3779548.1"/>
    </source>
</evidence>
<feature type="compositionally biased region" description="Acidic residues" evidence="2">
    <location>
        <begin position="201"/>
        <end position="210"/>
    </location>
</feature>
<feature type="compositionally biased region" description="Basic and acidic residues" evidence="2">
    <location>
        <begin position="132"/>
        <end position="149"/>
    </location>
</feature>
<gene>
    <name evidence="3" type="ORF">ACHAWO_004937</name>
</gene>
<dbReference type="AlphaFoldDB" id="A0ABD3NV15"/>
<feature type="coiled-coil region" evidence="1">
    <location>
        <begin position="356"/>
        <end position="390"/>
    </location>
</feature>
<keyword evidence="1" id="KW-0175">Coiled coil</keyword>
<feature type="compositionally biased region" description="Acidic residues" evidence="2">
    <location>
        <begin position="158"/>
        <end position="179"/>
    </location>
</feature>
<feature type="compositionally biased region" description="Basic and acidic residues" evidence="2">
    <location>
        <begin position="267"/>
        <end position="301"/>
    </location>
</feature>
<feature type="compositionally biased region" description="Acidic residues" evidence="2">
    <location>
        <begin position="230"/>
        <end position="240"/>
    </location>
</feature>
<feature type="region of interest" description="Disordered" evidence="2">
    <location>
        <begin position="132"/>
        <end position="320"/>
    </location>
</feature>
<feature type="compositionally biased region" description="Low complexity" evidence="2">
    <location>
        <begin position="303"/>
        <end position="312"/>
    </location>
</feature>